<dbReference type="AlphaFoldDB" id="A0A9Q3DC13"/>
<dbReference type="OrthoDB" id="2502704at2759"/>
<proteinExistence type="predicted"/>
<organism evidence="1 2">
    <name type="scientific">Austropuccinia psidii MF-1</name>
    <dbReference type="NCBI Taxonomy" id="1389203"/>
    <lineage>
        <taxon>Eukaryota</taxon>
        <taxon>Fungi</taxon>
        <taxon>Dikarya</taxon>
        <taxon>Basidiomycota</taxon>
        <taxon>Pucciniomycotina</taxon>
        <taxon>Pucciniomycetes</taxon>
        <taxon>Pucciniales</taxon>
        <taxon>Sphaerophragmiaceae</taxon>
        <taxon>Austropuccinia</taxon>
    </lineage>
</organism>
<accession>A0A9Q3DC13</accession>
<evidence type="ECO:0000313" key="1">
    <source>
        <dbReference type="EMBL" id="MBW0500614.1"/>
    </source>
</evidence>
<keyword evidence="2" id="KW-1185">Reference proteome</keyword>
<protein>
    <recommendedName>
        <fullName evidence="3">Topoisomerase I damage affected protein 2</fullName>
    </recommendedName>
</protein>
<dbReference type="InterPro" id="IPR038586">
    <property type="entry name" value="Tctex-1-like_sf"/>
</dbReference>
<dbReference type="EMBL" id="AVOT02015911">
    <property type="protein sequence ID" value="MBW0500614.1"/>
    <property type="molecule type" value="Genomic_DNA"/>
</dbReference>
<reference evidence="1" key="1">
    <citation type="submission" date="2021-03" db="EMBL/GenBank/DDBJ databases">
        <title>Draft genome sequence of rust myrtle Austropuccinia psidii MF-1, a brazilian biotype.</title>
        <authorList>
            <person name="Quecine M.C."/>
            <person name="Pachon D.M.R."/>
            <person name="Bonatelli M.L."/>
            <person name="Correr F.H."/>
            <person name="Franceschini L.M."/>
            <person name="Leite T.F."/>
            <person name="Margarido G.R.A."/>
            <person name="Almeida C.A."/>
            <person name="Ferrarezi J.A."/>
            <person name="Labate C.A."/>
        </authorList>
    </citation>
    <scope>NUCLEOTIDE SEQUENCE</scope>
    <source>
        <strain evidence="1">MF-1</strain>
    </source>
</reference>
<evidence type="ECO:0000313" key="2">
    <source>
        <dbReference type="Proteomes" id="UP000765509"/>
    </source>
</evidence>
<gene>
    <name evidence="1" type="ORF">O181_040329</name>
</gene>
<dbReference type="Gene3D" id="3.30.1140.40">
    <property type="entry name" value="Tctex-1"/>
    <property type="match status" value="1"/>
</dbReference>
<comment type="caution">
    <text evidence="1">The sequence shown here is derived from an EMBL/GenBank/DDBJ whole genome shotgun (WGS) entry which is preliminary data.</text>
</comment>
<evidence type="ECO:0008006" key="3">
    <source>
        <dbReference type="Google" id="ProtNLM"/>
    </source>
</evidence>
<dbReference type="InterPro" id="IPR005334">
    <property type="entry name" value="Tctex-1-like"/>
</dbReference>
<name>A0A9Q3DC13_9BASI</name>
<dbReference type="Proteomes" id="UP000765509">
    <property type="component" value="Unassembled WGS sequence"/>
</dbReference>
<dbReference type="CDD" id="cd21449">
    <property type="entry name" value="DLC-like_SF"/>
    <property type="match status" value="1"/>
</dbReference>
<sequence length="125" mass="13978">MTNPIVDTKESQIPDEKQIQSTIQSVLKSKLSNLNDSNLHQPNSLALFKTLNNECGESIKKNLIDLYPKGYKFIVCTQMIENKGQKGTAGLVSFWDEENDKVITGIWSNDFIIGTATVIIIKVAY</sequence>
<dbReference type="Pfam" id="PF03645">
    <property type="entry name" value="Tctex-1"/>
    <property type="match status" value="1"/>
</dbReference>